<reference evidence="2 3" key="1">
    <citation type="submission" date="2019-01" db="EMBL/GenBank/DDBJ databases">
        <authorList>
            <person name="Chen W.-M."/>
        </authorList>
    </citation>
    <scope>NUCLEOTIDE SEQUENCE [LARGE SCALE GENOMIC DNA]</scope>
    <source>
        <strain evidence="2 3">KYPY4</strain>
    </source>
</reference>
<name>A0A437RHQ6_9BURK</name>
<feature type="transmembrane region" description="Helical" evidence="1">
    <location>
        <begin position="425"/>
        <end position="445"/>
    </location>
</feature>
<feature type="transmembrane region" description="Helical" evidence="1">
    <location>
        <begin position="241"/>
        <end position="262"/>
    </location>
</feature>
<gene>
    <name evidence="2" type="ORF">EOE66_10765</name>
</gene>
<evidence type="ECO:0000313" key="3">
    <source>
        <dbReference type="Proteomes" id="UP000285575"/>
    </source>
</evidence>
<dbReference type="OrthoDB" id="6016419at2"/>
<comment type="caution">
    <text evidence="2">The sequence shown here is derived from an EMBL/GenBank/DDBJ whole genome shotgun (WGS) entry which is preliminary data.</text>
</comment>
<dbReference type="PANTHER" id="PTHR43471:SF1">
    <property type="entry name" value="ABC TRANSPORTER PERMEASE PROTEIN NOSY-RELATED"/>
    <property type="match status" value="1"/>
</dbReference>
<evidence type="ECO:0000256" key="1">
    <source>
        <dbReference type="SAM" id="Phobius"/>
    </source>
</evidence>
<dbReference type="EMBL" id="SACR01000003">
    <property type="protein sequence ID" value="RVU46317.1"/>
    <property type="molecule type" value="Genomic_DNA"/>
</dbReference>
<dbReference type="PANTHER" id="PTHR43471">
    <property type="entry name" value="ABC TRANSPORTER PERMEASE"/>
    <property type="match status" value="1"/>
</dbReference>
<dbReference type="AlphaFoldDB" id="A0A437RHQ6"/>
<evidence type="ECO:0000313" key="2">
    <source>
        <dbReference type="EMBL" id="RVU46317.1"/>
    </source>
</evidence>
<organism evidence="2 3">
    <name type="scientific">Rubrivivax rivuli</name>
    <dbReference type="NCBI Taxonomy" id="1862385"/>
    <lineage>
        <taxon>Bacteria</taxon>
        <taxon>Pseudomonadati</taxon>
        <taxon>Pseudomonadota</taxon>
        <taxon>Betaproteobacteria</taxon>
        <taxon>Burkholderiales</taxon>
        <taxon>Sphaerotilaceae</taxon>
        <taxon>Rubrivivax</taxon>
    </lineage>
</organism>
<keyword evidence="1" id="KW-0812">Transmembrane</keyword>
<dbReference type="InterPro" id="IPR021913">
    <property type="entry name" value="DUF3526"/>
</dbReference>
<dbReference type="RefSeq" id="WP_128228681.1">
    <property type="nucleotide sequence ID" value="NZ_SACR01000003.1"/>
</dbReference>
<protein>
    <submittedName>
        <fullName evidence="2">DUF3526 domain-containing protein</fullName>
    </submittedName>
</protein>
<feature type="transmembrane region" description="Helical" evidence="1">
    <location>
        <begin position="132"/>
        <end position="152"/>
    </location>
</feature>
<keyword evidence="3" id="KW-1185">Reference proteome</keyword>
<keyword evidence="1" id="KW-1133">Transmembrane helix</keyword>
<keyword evidence="1" id="KW-0472">Membrane</keyword>
<feature type="transmembrane region" description="Helical" evidence="1">
    <location>
        <begin position="206"/>
        <end position="229"/>
    </location>
</feature>
<feature type="transmembrane region" description="Helical" evidence="1">
    <location>
        <begin position="179"/>
        <end position="200"/>
    </location>
</feature>
<proteinExistence type="predicted"/>
<accession>A0A437RHQ6</accession>
<dbReference type="Proteomes" id="UP000285575">
    <property type="component" value="Unassembled WGS sequence"/>
</dbReference>
<dbReference type="Pfam" id="PF12040">
    <property type="entry name" value="DUF3526"/>
    <property type="match status" value="1"/>
</dbReference>
<sequence>MTAWHFEARLLLRSRTAVAALLVLLLLSALAVLGGLREQARQQATLARVLAMNAEELATQSRPHAQKGDAGAAAYYSFHATWDPPAPASFLAQGLRDTSPQVLRVRALALQAQLHEGETHNPELALLGRLDYAFVLVYLAPLLLIVLLYDLVSGERAAGRLATLVALPGGGRGLWARRAGLRAGLAFLALGLPVLAGALWQGLPAGALAAVLGATAAYVAVWAGLALAVAAGRWRSATNAVLLVSAWALLTLVLPSLVQAAITRALPVTQGAELMLAQRQAVHGAWDEPREATLQRFFVSHPAWRDTAPLPKGFHWKWYYAFQQLGDESVAPQVAAYRQGLLARQRWTERAGWLLPSVALQTVLHRVAGTDLPAQLAYQDAVARFHQRLREQLYPYLFTERPFGPPDLAQQPRFEPVLHAAPVPVHLPLLALLGAALLALGGWGLGRATRP</sequence>